<dbReference type="EMBL" id="LAVV01009990">
    <property type="protein sequence ID" value="KNZ49694.1"/>
    <property type="molecule type" value="Genomic_DNA"/>
</dbReference>
<dbReference type="Proteomes" id="UP000037035">
    <property type="component" value="Unassembled WGS sequence"/>
</dbReference>
<accession>A0A0L6UME2</accession>
<name>A0A0L6UME2_9BASI</name>
<dbReference type="VEuPathDB" id="FungiDB:VP01_4842g1"/>
<keyword evidence="2" id="KW-1185">Reference proteome</keyword>
<protein>
    <submittedName>
        <fullName evidence="1">Uncharacterized protein</fullName>
    </submittedName>
</protein>
<reference evidence="1 2" key="1">
    <citation type="submission" date="2015-08" db="EMBL/GenBank/DDBJ databases">
        <title>Next Generation Sequencing and Analysis of the Genome of Puccinia sorghi L Schw, the Causal Agent of Maize Common Rust.</title>
        <authorList>
            <person name="Rochi L."/>
            <person name="Burguener G."/>
            <person name="Darino M."/>
            <person name="Turjanski A."/>
            <person name="Kreff E."/>
            <person name="Dieguez M.J."/>
            <person name="Sacco F."/>
        </authorList>
    </citation>
    <scope>NUCLEOTIDE SEQUENCE [LARGE SCALE GENOMIC DNA]</scope>
    <source>
        <strain evidence="1 2">RO10H11247</strain>
    </source>
</reference>
<gene>
    <name evidence="1" type="ORF">VP01_4842g1</name>
</gene>
<proteinExistence type="predicted"/>
<sequence length="95" mass="10943">MQGRHVLKSFGCACPRHMLEGFGCAYPPWVKLWLMLFNPPLFFLSPASSQTFFPHFCHQKYNPPIFLAYRNSNFSVSEIKDPLIFTSVVIKVVDC</sequence>
<evidence type="ECO:0000313" key="2">
    <source>
        <dbReference type="Proteomes" id="UP000037035"/>
    </source>
</evidence>
<evidence type="ECO:0000313" key="1">
    <source>
        <dbReference type="EMBL" id="KNZ49694.1"/>
    </source>
</evidence>
<organism evidence="1 2">
    <name type="scientific">Puccinia sorghi</name>
    <dbReference type="NCBI Taxonomy" id="27349"/>
    <lineage>
        <taxon>Eukaryota</taxon>
        <taxon>Fungi</taxon>
        <taxon>Dikarya</taxon>
        <taxon>Basidiomycota</taxon>
        <taxon>Pucciniomycotina</taxon>
        <taxon>Pucciniomycetes</taxon>
        <taxon>Pucciniales</taxon>
        <taxon>Pucciniaceae</taxon>
        <taxon>Puccinia</taxon>
    </lineage>
</organism>
<comment type="caution">
    <text evidence="1">The sequence shown here is derived from an EMBL/GenBank/DDBJ whole genome shotgun (WGS) entry which is preliminary data.</text>
</comment>
<dbReference type="AlphaFoldDB" id="A0A0L6UME2"/>